<dbReference type="GO" id="GO:0005829">
    <property type="term" value="C:cytosol"/>
    <property type="evidence" value="ECO:0007669"/>
    <property type="project" value="TreeGrafter"/>
</dbReference>
<dbReference type="EMBL" id="JAWXYG010000011">
    <property type="protein sequence ID" value="KAK4258945.1"/>
    <property type="molecule type" value="Genomic_DNA"/>
</dbReference>
<dbReference type="InterPro" id="IPR000626">
    <property type="entry name" value="Ubiquitin-like_dom"/>
</dbReference>
<dbReference type="CDD" id="cd17039">
    <property type="entry name" value="Ubl_ubiquitin_like"/>
    <property type="match status" value="2"/>
</dbReference>
<dbReference type="GO" id="GO:0070628">
    <property type="term" value="F:proteasome binding"/>
    <property type="evidence" value="ECO:0007669"/>
    <property type="project" value="TreeGrafter"/>
</dbReference>
<dbReference type="GO" id="GO:0043130">
    <property type="term" value="F:ubiquitin binding"/>
    <property type="evidence" value="ECO:0007669"/>
    <property type="project" value="TreeGrafter"/>
</dbReference>
<dbReference type="PANTHER" id="PTHR10621:SF38">
    <property type="entry name" value="UBIQUITIN DOMAIN-CONTAINING PROTEIN 7SL RNA1-RELATED"/>
    <property type="match status" value="1"/>
</dbReference>
<dbReference type="GO" id="GO:0031593">
    <property type="term" value="F:polyubiquitin modification-dependent protein binding"/>
    <property type="evidence" value="ECO:0007669"/>
    <property type="project" value="TreeGrafter"/>
</dbReference>
<evidence type="ECO:0000313" key="3">
    <source>
        <dbReference type="Proteomes" id="UP001293593"/>
    </source>
</evidence>
<dbReference type="Gene3D" id="3.10.20.90">
    <property type="entry name" value="Phosphatidylinositol 3-kinase Catalytic Subunit, Chain A, domain 1"/>
    <property type="match status" value="3"/>
</dbReference>
<dbReference type="PROSITE" id="PS00299">
    <property type="entry name" value="UBIQUITIN_1"/>
    <property type="match status" value="1"/>
</dbReference>
<dbReference type="GO" id="GO:0005654">
    <property type="term" value="C:nucleoplasm"/>
    <property type="evidence" value="ECO:0007669"/>
    <property type="project" value="TreeGrafter"/>
</dbReference>
<proteinExistence type="predicted"/>
<dbReference type="PANTHER" id="PTHR10621">
    <property type="entry name" value="UV EXCISION REPAIR PROTEIN RAD23"/>
    <property type="match status" value="1"/>
</dbReference>
<organism evidence="2 3">
    <name type="scientific">Acacia crassicarpa</name>
    <name type="common">northern wattle</name>
    <dbReference type="NCBI Taxonomy" id="499986"/>
    <lineage>
        <taxon>Eukaryota</taxon>
        <taxon>Viridiplantae</taxon>
        <taxon>Streptophyta</taxon>
        <taxon>Embryophyta</taxon>
        <taxon>Tracheophyta</taxon>
        <taxon>Spermatophyta</taxon>
        <taxon>Magnoliopsida</taxon>
        <taxon>eudicotyledons</taxon>
        <taxon>Gunneridae</taxon>
        <taxon>Pentapetalae</taxon>
        <taxon>rosids</taxon>
        <taxon>fabids</taxon>
        <taxon>Fabales</taxon>
        <taxon>Fabaceae</taxon>
        <taxon>Caesalpinioideae</taxon>
        <taxon>mimosoid clade</taxon>
        <taxon>Acacieae</taxon>
        <taxon>Acacia</taxon>
    </lineage>
</organism>
<dbReference type="InterPro" id="IPR019954">
    <property type="entry name" value="Ubiquitin_CS"/>
</dbReference>
<evidence type="ECO:0000313" key="2">
    <source>
        <dbReference type="EMBL" id="KAK4258945.1"/>
    </source>
</evidence>
<evidence type="ECO:0000259" key="1">
    <source>
        <dbReference type="PROSITE" id="PS50053"/>
    </source>
</evidence>
<dbReference type="InterPro" id="IPR029071">
    <property type="entry name" value="Ubiquitin-like_domsf"/>
</dbReference>
<dbReference type="GO" id="GO:0043161">
    <property type="term" value="P:proteasome-mediated ubiquitin-dependent protein catabolic process"/>
    <property type="evidence" value="ECO:0007669"/>
    <property type="project" value="TreeGrafter"/>
</dbReference>
<keyword evidence="3" id="KW-1185">Reference proteome</keyword>
<dbReference type="PROSITE" id="PS50053">
    <property type="entry name" value="UBIQUITIN_2"/>
    <property type="match status" value="2"/>
</dbReference>
<dbReference type="Pfam" id="PF00240">
    <property type="entry name" value="ubiquitin"/>
    <property type="match status" value="2"/>
</dbReference>
<name>A0AAE1IW95_9FABA</name>
<reference evidence="2" key="1">
    <citation type="submission" date="2023-10" db="EMBL/GenBank/DDBJ databases">
        <title>Chromosome-level genome of the transformable northern wattle, Acacia crassicarpa.</title>
        <authorList>
            <person name="Massaro I."/>
            <person name="Sinha N.R."/>
            <person name="Poethig S."/>
            <person name="Leichty A.R."/>
        </authorList>
    </citation>
    <scope>NUCLEOTIDE SEQUENCE</scope>
    <source>
        <strain evidence="2">Acra3RX</strain>
        <tissue evidence="2">Leaf</tissue>
    </source>
</reference>
<gene>
    <name evidence="2" type="ORF">QN277_005338</name>
</gene>
<feature type="domain" description="Ubiquitin-like" evidence="1">
    <location>
        <begin position="22"/>
        <end position="71"/>
    </location>
</feature>
<comment type="caution">
    <text evidence="2">The sequence shown here is derived from an EMBL/GenBank/DDBJ whole genome shotgun (WGS) entry which is preliminary data.</text>
</comment>
<dbReference type="AlphaFoldDB" id="A0AAE1IW95"/>
<dbReference type="SMART" id="SM00213">
    <property type="entry name" value="UBQ"/>
    <property type="match status" value="2"/>
</dbReference>
<protein>
    <recommendedName>
        <fullName evidence="1">Ubiquitin-like domain-containing protein</fullName>
    </recommendedName>
</protein>
<sequence length="280" mass="31491">MELIFEPQAEPFKIEDVWWFHTILEIKHRIEKDKGIPVSMQTLIFNGKTLPDKANVGKSVLLPDSNVRLLIAADFFKNLPVNTEEFSPAPSTVKLHVNVKTPSSKIRTLQMDANDTVLKLKERIQEFQSVPMNNSLVVSLLGKELQDSQMLLDCEISEDSVIDVSLRPLPVPVPVKGIGNNNDGGGGVSRKLRVMVQSMCGKRKIPMEVNPSDKVGELRKELQRLNQQGGQLPFRLPSEDYLFICGQNVLDEDKSFLWYQVARGDTIRMIKGRVAAGRSR</sequence>
<accession>A0AAE1IW95</accession>
<dbReference type="SUPFAM" id="SSF54236">
    <property type="entry name" value="Ubiquitin-like"/>
    <property type="match status" value="3"/>
</dbReference>
<dbReference type="Proteomes" id="UP001293593">
    <property type="component" value="Unassembled WGS sequence"/>
</dbReference>
<feature type="domain" description="Ubiquitin-like" evidence="1">
    <location>
        <begin position="95"/>
        <end position="167"/>
    </location>
</feature>